<feature type="region of interest" description="Disordered" evidence="1">
    <location>
        <begin position="100"/>
        <end position="148"/>
    </location>
</feature>
<dbReference type="AlphaFoldDB" id="A0A9X0DMP1"/>
<comment type="caution">
    <text evidence="2">The sequence shown here is derived from an EMBL/GenBank/DDBJ whole genome shotgun (WGS) entry which is preliminary data.</text>
</comment>
<evidence type="ECO:0000256" key="1">
    <source>
        <dbReference type="SAM" id="MobiDB-lite"/>
    </source>
</evidence>
<proteinExistence type="predicted"/>
<keyword evidence="3" id="KW-1185">Reference proteome</keyword>
<evidence type="ECO:0000313" key="3">
    <source>
        <dbReference type="Proteomes" id="UP001152300"/>
    </source>
</evidence>
<protein>
    <submittedName>
        <fullName evidence="2">Uncharacterized protein</fullName>
    </submittedName>
</protein>
<feature type="compositionally biased region" description="Low complexity" evidence="1">
    <location>
        <begin position="114"/>
        <end position="123"/>
    </location>
</feature>
<name>A0A9X0DMP1_9HELO</name>
<organism evidence="2 3">
    <name type="scientific">Sclerotinia nivalis</name>
    <dbReference type="NCBI Taxonomy" id="352851"/>
    <lineage>
        <taxon>Eukaryota</taxon>
        <taxon>Fungi</taxon>
        <taxon>Dikarya</taxon>
        <taxon>Ascomycota</taxon>
        <taxon>Pezizomycotina</taxon>
        <taxon>Leotiomycetes</taxon>
        <taxon>Helotiales</taxon>
        <taxon>Sclerotiniaceae</taxon>
        <taxon>Sclerotinia</taxon>
    </lineage>
</organism>
<gene>
    <name evidence="2" type="ORF">OCU04_003411</name>
</gene>
<accession>A0A9X0DMP1</accession>
<dbReference type="EMBL" id="JAPEIS010000003">
    <property type="protein sequence ID" value="KAJ8067815.1"/>
    <property type="molecule type" value="Genomic_DNA"/>
</dbReference>
<dbReference type="OrthoDB" id="3499309at2759"/>
<evidence type="ECO:0000313" key="2">
    <source>
        <dbReference type="EMBL" id="KAJ8067815.1"/>
    </source>
</evidence>
<sequence length="327" mass="36624">MAPSLNENPADNAAPRPQAYFKNLTWLLMKNSGLPGHKFRAKFLELARDAQISQKDWCHDILQNIDSKTMFKLAPMNVSAEEYSKFIGLCESQLRPLYPRDKLPDQSTAQGEKLGSSSLLDSSTPLPEVSKPNARVMKHSGRSSNQNMVNGYDGVPANSNDLDFSVRFTALSKTDSESLGFLDYSSYAILMNRQLLMTARPNVVVGSENRRAIRMPDGSKLMEVGATVGRDTMDKPVRVAGFEADGRPFFETFPEFVVRGEDGKRVFRIGYDANGKPIHGLFDKDENFEGIYEKGYIWSKPTERFDGYIKIGDLVDNDKGLPVDDMR</sequence>
<reference evidence="2" key="1">
    <citation type="submission" date="2022-11" db="EMBL/GenBank/DDBJ databases">
        <title>Genome Resource of Sclerotinia nivalis Strain SnTB1, a Plant Pathogen Isolated from American Ginseng.</title>
        <authorList>
            <person name="Fan S."/>
        </authorList>
    </citation>
    <scope>NUCLEOTIDE SEQUENCE</scope>
    <source>
        <strain evidence="2">SnTB1</strain>
    </source>
</reference>
<dbReference type="Proteomes" id="UP001152300">
    <property type="component" value="Unassembled WGS sequence"/>
</dbReference>